<feature type="domain" description="Ig-like" evidence="9">
    <location>
        <begin position="157"/>
        <end position="263"/>
    </location>
</feature>
<dbReference type="WBParaSite" id="MCU_009849-RB">
    <property type="protein sequence ID" value="MCU_009849-RB"/>
    <property type="gene ID" value="MCU_009849"/>
</dbReference>
<feature type="region of interest" description="Disordered" evidence="7">
    <location>
        <begin position="1502"/>
        <end position="1526"/>
    </location>
</feature>
<dbReference type="Pfam" id="PF00047">
    <property type="entry name" value="ig"/>
    <property type="match status" value="1"/>
</dbReference>
<comment type="subcellular location">
    <subcellularLocation>
        <location evidence="1">Membrane</location>
        <topology evidence="1">Single-pass type I membrane protein</topology>
    </subcellularLocation>
</comment>
<feature type="domain" description="Ig-like" evidence="9">
    <location>
        <begin position="427"/>
        <end position="520"/>
    </location>
</feature>
<proteinExistence type="predicted"/>
<evidence type="ECO:0000259" key="10">
    <source>
        <dbReference type="PROSITE" id="PS50853"/>
    </source>
</evidence>
<dbReference type="InterPro" id="IPR013783">
    <property type="entry name" value="Ig-like_fold"/>
</dbReference>
<dbReference type="PROSITE" id="PS50835">
    <property type="entry name" value="IG_LIKE"/>
    <property type="match status" value="7"/>
</dbReference>
<evidence type="ECO:0000259" key="9">
    <source>
        <dbReference type="PROSITE" id="PS50835"/>
    </source>
</evidence>
<evidence type="ECO:0000256" key="7">
    <source>
        <dbReference type="SAM" id="MobiDB-lite"/>
    </source>
</evidence>
<dbReference type="SMART" id="SM00060">
    <property type="entry name" value="FN3"/>
    <property type="match status" value="1"/>
</dbReference>
<dbReference type="InterPro" id="IPR003961">
    <property type="entry name" value="FN3_dom"/>
</dbReference>
<evidence type="ECO:0000256" key="5">
    <source>
        <dbReference type="ARBA" id="ARBA00023180"/>
    </source>
</evidence>
<keyword evidence="3 8" id="KW-0472">Membrane</keyword>
<dbReference type="InterPro" id="IPR007110">
    <property type="entry name" value="Ig-like_dom"/>
</dbReference>
<dbReference type="InterPro" id="IPR051275">
    <property type="entry name" value="Cell_adhesion_signaling"/>
</dbReference>
<evidence type="ECO:0000256" key="4">
    <source>
        <dbReference type="ARBA" id="ARBA00023157"/>
    </source>
</evidence>
<dbReference type="GO" id="GO:0098609">
    <property type="term" value="P:cell-cell adhesion"/>
    <property type="evidence" value="ECO:0007669"/>
    <property type="project" value="TreeGrafter"/>
</dbReference>
<protein>
    <submittedName>
        <fullName evidence="11">Nephrin</fullName>
    </submittedName>
</protein>
<feature type="compositionally biased region" description="Polar residues" evidence="7">
    <location>
        <begin position="1509"/>
        <end position="1519"/>
    </location>
</feature>
<dbReference type="PANTHER" id="PTHR11640">
    <property type="entry name" value="NEPHRIN"/>
    <property type="match status" value="1"/>
</dbReference>
<feature type="compositionally biased region" description="Polar residues" evidence="7">
    <location>
        <begin position="1435"/>
        <end position="1446"/>
    </location>
</feature>
<dbReference type="SUPFAM" id="SSF48726">
    <property type="entry name" value="Immunoglobulin"/>
    <property type="match status" value="8"/>
</dbReference>
<dbReference type="InterPro" id="IPR036179">
    <property type="entry name" value="Ig-like_dom_sf"/>
</dbReference>
<name>A0A5K3FTE9_MESCO</name>
<keyword evidence="4" id="KW-1015">Disulfide bond</keyword>
<evidence type="ECO:0000256" key="1">
    <source>
        <dbReference type="ARBA" id="ARBA00004479"/>
    </source>
</evidence>
<dbReference type="PANTHER" id="PTHR11640:SF31">
    <property type="entry name" value="IRREGULAR CHIASM C-ROUGHEST PROTEIN-RELATED"/>
    <property type="match status" value="1"/>
</dbReference>
<feature type="domain" description="Fibronectin type-III" evidence="10">
    <location>
        <begin position="1155"/>
        <end position="1252"/>
    </location>
</feature>
<dbReference type="InterPro" id="IPR013106">
    <property type="entry name" value="Ig_V-set"/>
</dbReference>
<dbReference type="InterPro" id="IPR013098">
    <property type="entry name" value="Ig_I-set"/>
</dbReference>
<dbReference type="Gene3D" id="2.60.40.10">
    <property type="entry name" value="Immunoglobulins"/>
    <property type="match status" value="9"/>
</dbReference>
<dbReference type="Pfam" id="PF00041">
    <property type="entry name" value="fn3"/>
    <property type="match status" value="1"/>
</dbReference>
<feature type="domain" description="Ig-like" evidence="9">
    <location>
        <begin position="64"/>
        <end position="132"/>
    </location>
</feature>
<sequence length="1600" mass="178262">MLTVRWLDRFLQWRFLVYGCVLFGGFDLGDTAAFQSEPCTDEELEAGTQCFRRIPENIYSFPRGYTALLHCFVENMHGRAQWRFNNFMLGHDRTVPGFERISMPGDPNTGDVSLQIKNLTPSDAGEYECQVTPVPSKNQPLLRRKTWLQVTVIPSMPRLFALGQEVKKRTLVVPLPGNDEKTISVECVALDGIPPPDFYWKLNDALLRTPPIDSKGVVKWPQIINYPGEERSTITFLKSDLKTGDTLTCEVSNNATLARQDVTARTLRVTVVVDVHEPPGPPKITLLDNNFDRIFKEGTKLQAKCVATPPGNPVGALFWRWHFPPSPTATPPPFPRGPHVLGLPFYSQDFAQTVAHTEDVPTSFYETSFTRGELASLLTIPSIHRRYHSAKLSCETGHETGVSRRTDVDIKIRYPPHNVTVTLKNKPLLAGLVNGRPELVAYAQEQTTLTFRCTTDEVYPDVTLKWVLLTEDRTVLQPDLEATRNDLKASSSHAGAYFRESEVTIQMLQRHQRGFLDCQAWYDGINRVIRSVRLGIIYPPDQPIIKGLGANEPIRVGETRKLVCECLNGYPPPDLQWFKNGKPLDTSFSLQKFRDGVSLDLEVIGKMDDNAAKITCQAKSQAQPIKVTSKPLVLTVYFPPSEVTVRISQFGPVLEGQELEVTCEAGPANPPARLQWRYYHCSRIKQYMRRADHSSILLTSEGRISASPQTTLSPSDVTQDCEMDERIGIEDPTSEGSHHGHISRGRLLLRPEWRDHLDIVACLAANKEYGPYTKQSQIHLNISFPPHFIGYQTGDSHSIVEGSSGTLDLIPYGNPKSERVTWLVNGKPLKKSPIDPRTADFTKKHIKKAVAKLSGLYQTDEVLVIFAIKRAHTTNVTIQAQNSLGVSEVTFTLNVTYAAVISGAVDANVSLGSLAVLVCSAKGNPAVAANSFTWHRFLFPDWEREANEAPGIETTALGCNDVTRIDSSIKHLVQCEDVDQITMQSQLYIYNVTRDDVGLYGCTVDNGISKPSQAQMKLFSTFAPEIVKQPKFAKVAAPFGSSATLQCFIRVEPMPRVVWFLDQREKDTSTSVKRIFDSSCGAFVAQLGLPCAKAASNPKFTHTTKQLRPGYYSATLRINAIHVTDFGQYTCKVVAAGGEEDQFQIQVTGTGPPEVPYDLQLLNATTSSLRVAWKQGFNGGYRQTFTVRWKTDLQGDQYRYADVAEVEDTVSVAFTIQGLKAATQYEIGVSSRNDMHGQSEYTTSILAKTSSVLDDFDGFDSYHSVKAVGYTKSSSLFIIVSACVIGGIVIFINIVVITYLMRKRHKHTNQIASTPIAKAQVFPLRKQHRNWSKSDGQFYHDAHHRHPGGGHFYTPDPLLVRDVAGQTGLVSSSQTNPVYGYVPIVDQSREPADPFSQPVYLSGFPLFSPTEASYRSHQRTLTDGAFQQSSTPVRVKGSNTVVSPSTPKAHINRYGQTERQRAEISQYPGGLRRRRSFSDALDQKGTFTAIGMYDPMNHKSHTLARPPSRRQTNGVSSPLQGHDLQADRRRVNFSERNLEHPDYLGYTEDCYVNQLEALQDGNSPTKRLLLNGVCTSTSMAQGSRARDQNDTWCDFSDVVV</sequence>
<dbReference type="SMART" id="SM00408">
    <property type="entry name" value="IGc2"/>
    <property type="match status" value="4"/>
</dbReference>
<dbReference type="GO" id="GO:0050839">
    <property type="term" value="F:cell adhesion molecule binding"/>
    <property type="evidence" value="ECO:0007669"/>
    <property type="project" value="TreeGrafter"/>
</dbReference>
<dbReference type="SMART" id="SM00409">
    <property type="entry name" value="IG"/>
    <property type="match status" value="7"/>
</dbReference>
<dbReference type="GO" id="GO:0005911">
    <property type="term" value="C:cell-cell junction"/>
    <property type="evidence" value="ECO:0007669"/>
    <property type="project" value="TreeGrafter"/>
</dbReference>
<dbReference type="InterPro" id="IPR003599">
    <property type="entry name" value="Ig_sub"/>
</dbReference>
<keyword evidence="6" id="KW-0393">Immunoglobulin domain</keyword>
<feature type="transmembrane region" description="Helical" evidence="8">
    <location>
        <begin position="1276"/>
        <end position="1300"/>
    </location>
</feature>
<accession>A0A5K3FTE9</accession>
<dbReference type="Pfam" id="PF07679">
    <property type="entry name" value="I-set"/>
    <property type="match status" value="1"/>
</dbReference>
<keyword evidence="8" id="KW-0812">Transmembrane</keyword>
<keyword evidence="2" id="KW-0677">Repeat</keyword>
<dbReference type="Pfam" id="PF07686">
    <property type="entry name" value="V-set"/>
    <property type="match status" value="1"/>
</dbReference>
<feature type="domain" description="Ig-like" evidence="9">
    <location>
        <begin position="1024"/>
        <end position="1148"/>
    </location>
</feature>
<dbReference type="PROSITE" id="PS50853">
    <property type="entry name" value="FN3"/>
    <property type="match status" value="1"/>
</dbReference>
<evidence type="ECO:0000313" key="11">
    <source>
        <dbReference type="WBParaSite" id="MCU_009849-RB"/>
    </source>
</evidence>
<keyword evidence="5" id="KW-0325">Glycoprotein</keyword>
<evidence type="ECO:0000256" key="8">
    <source>
        <dbReference type="SAM" id="Phobius"/>
    </source>
</evidence>
<feature type="domain" description="Ig-like" evidence="9">
    <location>
        <begin position="543"/>
        <end position="628"/>
    </location>
</feature>
<organism evidence="11">
    <name type="scientific">Mesocestoides corti</name>
    <name type="common">Flatworm</name>
    <dbReference type="NCBI Taxonomy" id="53468"/>
    <lineage>
        <taxon>Eukaryota</taxon>
        <taxon>Metazoa</taxon>
        <taxon>Spiralia</taxon>
        <taxon>Lophotrochozoa</taxon>
        <taxon>Platyhelminthes</taxon>
        <taxon>Cestoda</taxon>
        <taxon>Eucestoda</taxon>
        <taxon>Cyclophyllidea</taxon>
        <taxon>Mesocestoididae</taxon>
        <taxon>Mesocestoides</taxon>
    </lineage>
</organism>
<reference evidence="11" key="1">
    <citation type="submission" date="2019-11" db="UniProtKB">
        <authorList>
            <consortium name="WormBaseParasite"/>
        </authorList>
    </citation>
    <scope>IDENTIFICATION</scope>
</reference>
<dbReference type="GO" id="GO:0005886">
    <property type="term" value="C:plasma membrane"/>
    <property type="evidence" value="ECO:0007669"/>
    <property type="project" value="TreeGrafter"/>
</dbReference>
<evidence type="ECO:0000256" key="2">
    <source>
        <dbReference type="ARBA" id="ARBA00022737"/>
    </source>
</evidence>
<dbReference type="InterPro" id="IPR036116">
    <property type="entry name" value="FN3_sf"/>
</dbReference>
<evidence type="ECO:0000256" key="6">
    <source>
        <dbReference type="ARBA" id="ARBA00023319"/>
    </source>
</evidence>
<dbReference type="InterPro" id="IPR013151">
    <property type="entry name" value="Immunoglobulin_dom"/>
</dbReference>
<keyword evidence="8" id="KW-1133">Transmembrane helix</keyword>
<dbReference type="SUPFAM" id="SSF49265">
    <property type="entry name" value="Fibronectin type III"/>
    <property type="match status" value="1"/>
</dbReference>
<dbReference type="InterPro" id="IPR003598">
    <property type="entry name" value="Ig_sub2"/>
</dbReference>
<dbReference type="CDD" id="cd00063">
    <property type="entry name" value="FN3"/>
    <property type="match status" value="1"/>
</dbReference>
<feature type="domain" description="Ig-like" evidence="9">
    <location>
        <begin position="898"/>
        <end position="1020"/>
    </location>
</feature>
<feature type="region of interest" description="Disordered" evidence="7">
    <location>
        <begin position="1435"/>
        <end position="1462"/>
    </location>
</feature>
<evidence type="ECO:0000256" key="3">
    <source>
        <dbReference type="ARBA" id="ARBA00023136"/>
    </source>
</evidence>
<feature type="domain" description="Ig-like" evidence="9">
    <location>
        <begin position="282"/>
        <end position="409"/>
    </location>
</feature>